<gene>
    <name evidence="1" type="ORF">SAMN04489740_1956</name>
</gene>
<organism evidence="1 2">
    <name type="scientific">Arthrobacter alpinus</name>
    <dbReference type="NCBI Taxonomy" id="656366"/>
    <lineage>
        <taxon>Bacteria</taxon>
        <taxon>Bacillati</taxon>
        <taxon>Actinomycetota</taxon>
        <taxon>Actinomycetes</taxon>
        <taxon>Micrococcales</taxon>
        <taxon>Micrococcaceae</taxon>
        <taxon>Arthrobacter</taxon>
    </lineage>
</organism>
<protein>
    <submittedName>
        <fullName evidence="1">Uncharacterized protein</fullName>
    </submittedName>
</protein>
<proteinExistence type="predicted"/>
<sequence>MEIVMAGAIVVAVAAVIVQKSRQARNRRK</sequence>
<reference evidence="1 2" key="1">
    <citation type="submission" date="2016-10" db="EMBL/GenBank/DDBJ databases">
        <authorList>
            <person name="de Groot N.N."/>
        </authorList>
    </citation>
    <scope>NUCLEOTIDE SEQUENCE [LARGE SCALE GENOMIC DNA]</scope>
    <source>
        <strain evidence="1 2">DSM 22274</strain>
    </source>
</reference>
<evidence type="ECO:0000313" key="1">
    <source>
        <dbReference type="EMBL" id="SEE62497.1"/>
    </source>
</evidence>
<name>A0A1H5KD97_9MICC</name>
<evidence type="ECO:0000313" key="2">
    <source>
        <dbReference type="Proteomes" id="UP000182725"/>
    </source>
</evidence>
<dbReference type="AlphaFoldDB" id="A0A1H5KD97"/>
<accession>A0A1H5KD97</accession>
<dbReference type="Proteomes" id="UP000182725">
    <property type="component" value="Unassembled WGS sequence"/>
</dbReference>
<dbReference type="EMBL" id="FNTV01000001">
    <property type="protein sequence ID" value="SEE62497.1"/>
    <property type="molecule type" value="Genomic_DNA"/>
</dbReference>